<dbReference type="Gene3D" id="2.130.10.10">
    <property type="entry name" value="YVTN repeat-like/Quinoprotein amine dehydrogenase"/>
    <property type="match status" value="1"/>
</dbReference>
<name>A0AAE0KYI1_9CHLO</name>
<dbReference type="EMBL" id="LGRX02014080">
    <property type="protein sequence ID" value="KAK3265189.1"/>
    <property type="molecule type" value="Genomic_DNA"/>
</dbReference>
<protein>
    <recommendedName>
        <fullName evidence="4">6-phosphogluconolactonase</fullName>
    </recommendedName>
</protein>
<dbReference type="InterPro" id="IPR019405">
    <property type="entry name" value="Lactonase_7-beta_prop"/>
</dbReference>
<evidence type="ECO:0000313" key="3">
    <source>
        <dbReference type="Proteomes" id="UP001190700"/>
    </source>
</evidence>
<proteinExistence type="inferred from homology"/>
<dbReference type="Pfam" id="PF10282">
    <property type="entry name" value="Lactonase"/>
    <property type="match status" value="1"/>
</dbReference>
<dbReference type="InterPro" id="IPR050282">
    <property type="entry name" value="Cycloisomerase_2"/>
</dbReference>
<comment type="caution">
    <text evidence="2">The sequence shown here is derived from an EMBL/GenBank/DDBJ whole genome shotgun (WGS) entry which is preliminary data.</text>
</comment>
<gene>
    <name evidence="2" type="ORF">CYMTET_26111</name>
</gene>
<evidence type="ECO:0000256" key="1">
    <source>
        <dbReference type="ARBA" id="ARBA00005564"/>
    </source>
</evidence>
<comment type="similarity">
    <text evidence="1">Belongs to the cycloisomerase 2 family.</text>
</comment>
<dbReference type="GO" id="GO:0017057">
    <property type="term" value="F:6-phosphogluconolactonase activity"/>
    <property type="evidence" value="ECO:0007669"/>
    <property type="project" value="TreeGrafter"/>
</dbReference>
<reference evidence="2 3" key="1">
    <citation type="journal article" date="2015" name="Genome Biol. Evol.">
        <title>Comparative Genomics of a Bacterivorous Green Alga Reveals Evolutionary Causalities and Consequences of Phago-Mixotrophic Mode of Nutrition.</title>
        <authorList>
            <person name="Burns J.A."/>
            <person name="Paasch A."/>
            <person name="Narechania A."/>
            <person name="Kim E."/>
        </authorList>
    </citation>
    <scope>NUCLEOTIDE SEQUENCE [LARGE SCALE GENOMIC DNA]</scope>
    <source>
        <strain evidence="2 3">PLY_AMNH</strain>
    </source>
</reference>
<evidence type="ECO:0000313" key="2">
    <source>
        <dbReference type="EMBL" id="KAK3265189.1"/>
    </source>
</evidence>
<sequence length="408" mass="44485">MGNSLSQTPEPFLLFTGGFTQLRQADPFLSVGGIEHDTSKFGKGISIFGLTKEGAFVQKGAPVWAGENPSFLCLDPRGRFLYTTNETTEFEGKKDSGGVRSFRIQPSSSGEVALELLSAQPSLGSHPCMIATDKRGARLFVANYSGGSISLVPIKDDGRLAESRQLAQYQGASVDPARQLASHAHSVAFAPNDEAVFVCDLGTDKVMQYSYDTVTGTWTPNNMNYMPLQQGLGPRHLVFHPTLPFAYVVCELAAVICVYRYNSDTKCLVYHSSCEMLPSGWPSEGERSKVSAFNNGKWAADIVCAPSGRFLYATNRIHNSIAIFSIDPTDGRLFCLGHQPSGGITPRQFSLTPKGELMVVTNQHSHNMVSFHVDRATGILTPTGHQIEVPLISCVRIVNWKDLERSAQ</sequence>
<evidence type="ECO:0008006" key="4">
    <source>
        <dbReference type="Google" id="ProtNLM"/>
    </source>
</evidence>
<accession>A0AAE0KYI1</accession>
<dbReference type="SUPFAM" id="SSF50974">
    <property type="entry name" value="Nitrous oxide reductase, N-terminal domain"/>
    <property type="match status" value="1"/>
</dbReference>
<organism evidence="2 3">
    <name type="scientific">Cymbomonas tetramitiformis</name>
    <dbReference type="NCBI Taxonomy" id="36881"/>
    <lineage>
        <taxon>Eukaryota</taxon>
        <taxon>Viridiplantae</taxon>
        <taxon>Chlorophyta</taxon>
        <taxon>Pyramimonadophyceae</taxon>
        <taxon>Pyramimonadales</taxon>
        <taxon>Pyramimonadaceae</taxon>
        <taxon>Cymbomonas</taxon>
    </lineage>
</organism>
<dbReference type="AlphaFoldDB" id="A0AAE0KYI1"/>
<dbReference type="Proteomes" id="UP001190700">
    <property type="component" value="Unassembled WGS sequence"/>
</dbReference>
<dbReference type="PANTHER" id="PTHR30344">
    <property type="entry name" value="6-PHOSPHOGLUCONOLACTONASE-RELATED"/>
    <property type="match status" value="1"/>
</dbReference>
<dbReference type="PANTHER" id="PTHR30344:SF1">
    <property type="entry name" value="6-PHOSPHOGLUCONOLACTONASE"/>
    <property type="match status" value="1"/>
</dbReference>
<dbReference type="InterPro" id="IPR015943">
    <property type="entry name" value="WD40/YVTN_repeat-like_dom_sf"/>
</dbReference>
<keyword evidence="3" id="KW-1185">Reference proteome</keyword>
<dbReference type="InterPro" id="IPR011045">
    <property type="entry name" value="N2O_reductase_N"/>
</dbReference>